<dbReference type="Proteomes" id="UP001610334">
    <property type="component" value="Unassembled WGS sequence"/>
</dbReference>
<evidence type="ECO:0000313" key="1">
    <source>
        <dbReference type="EMBL" id="KAL2811445.1"/>
    </source>
</evidence>
<accession>A0ABR4H7L4</accession>
<evidence type="ECO:0000313" key="2">
    <source>
        <dbReference type="Proteomes" id="UP001610334"/>
    </source>
</evidence>
<dbReference type="PANTHER" id="PTHR39596">
    <property type="match status" value="1"/>
</dbReference>
<organism evidence="1 2">
    <name type="scientific">Aspergillus granulosus</name>
    <dbReference type="NCBI Taxonomy" id="176169"/>
    <lineage>
        <taxon>Eukaryota</taxon>
        <taxon>Fungi</taxon>
        <taxon>Dikarya</taxon>
        <taxon>Ascomycota</taxon>
        <taxon>Pezizomycotina</taxon>
        <taxon>Eurotiomycetes</taxon>
        <taxon>Eurotiomycetidae</taxon>
        <taxon>Eurotiales</taxon>
        <taxon>Aspergillaceae</taxon>
        <taxon>Aspergillus</taxon>
        <taxon>Aspergillus subgen. Nidulantes</taxon>
    </lineage>
</organism>
<name>A0ABR4H7L4_9EURO</name>
<sequence>MGSLKAITRDQVLAILDENVYKPTADDRGLRPIEMQFMRFGEIGEANNYELLNASETKARIVQWCRDAFALLDPKSDNLDSHFDRLDAFFSSLITCYFQLEKRKLERDTVVDKACALLGRLPEYPLEMSLEYDNQQEWTGLGDRWPVKYFSSSSAEDKYAWRNLQVLSRPSTNVLRIALFLSIEKSGAFTFTSKYADTLVSLLETVAELHKSSRTEADAQGWFILAAFLWAAWQQTVMLQLGYDAAIQLKLGYMYERHNHLISREIPSVMPSRQTIEKFRPQYMCKWAFELFRSDLSSVTQDFRQFFEIYNHHFGHRTPRCNLPAEGASQRICDGKAPGNCQRFESSEVKNQSAHDFECPGTGCSLLTWDEESYFNVQGARAVCLDQTDEKHLRYRPVSGKTMAISHVWSHGQGGRPETGINICLHRRYTALARSFGCNSYWMDTPCIPTDRELRAEAMGHINDNFLNSKLTLLIDRDIMEINIDPLTLQAEEAILATLVVCDWNVRAWTLLEGLRGRLKLQVMCRDNRVISLMQVLTDVVSKSCLSLVSACLATQHYTPTQYEVSELTDREPVTTEQATCLLNHRHATKDRDVTIIWSLVCGGSKVVKTAEEFWRSTVGQPVATGFLVSSSPRLKARGLSWAPARPNLLPPTATEPDTKRYPAFDGQNSVGGIITAEGLRAEWLACPIRRVKGLPMLFMLHTYADTKSDTDRFYKIYNSGGNSKMDLKSLLNLRSVIAPLLKQYRWVALLLPALRERLSTGAVFPPRPFPYQGVCSGPMLVIVASNDGEEWKWQFIHEWDVKFQLPEFSLVELLIV</sequence>
<proteinExistence type="predicted"/>
<keyword evidence="2" id="KW-1185">Reference proteome</keyword>
<dbReference type="PANTHER" id="PTHR39596:SF4">
    <property type="entry name" value="HET DOMAIN PROTEIN (AFU_ORTHOLOGUE AFUA_3G03140)-RELATED"/>
    <property type="match status" value="1"/>
</dbReference>
<reference evidence="1 2" key="1">
    <citation type="submission" date="2024-07" db="EMBL/GenBank/DDBJ databases">
        <title>Section-level genome sequencing and comparative genomics of Aspergillus sections Usti and Cavernicolus.</title>
        <authorList>
            <consortium name="Lawrence Berkeley National Laboratory"/>
            <person name="Nybo J.L."/>
            <person name="Vesth T.C."/>
            <person name="Theobald S."/>
            <person name="Frisvad J.C."/>
            <person name="Larsen T.O."/>
            <person name="Kjaerboelling I."/>
            <person name="Rothschild-Mancinelli K."/>
            <person name="Lyhne E.K."/>
            <person name="Kogle M.E."/>
            <person name="Barry K."/>
            <person name="Clum A."/>
            <person name="Na H."/>
            <person name="Ledsgaard L."/>
            <person name="Lin J."/>
            <person name="Lipzen A."/>
            <person name="Kuo A."/>
            <person name="Riley R."/>
            <person name="Mondo S."/>
            <person name="Labutti K."/>
            <person name="Haridas S."/>
            <person name="Pangalinan J."/>
            <person name="Salamov A.A."/>
            <person name="Simmons B.A."/>
            <person name="Magnuson J.K."/>
            <person name="Chen J."/>
            <person name="Drula E."/>
            <person name="Henrissat B."/>
            <person name="Wiebenga A."/>
            <person name="Lubbers R.J."/>
            <person name="Gomes A.C."/>
            <person name="Makela M.R."/>
            <person name="Stajich J."/>
            <person name="Grigoriev I.V."/>
            <person name="Mortensen U.H."/>
            <person name="De Vries R.P."/>
            <person name="Baker S.E."/>
            <person name="Andersen M.R."/>
        </authorList>
    </citation>
    <scope>NUCLEOTIDE SEQUENCE [LARGE SCALE GENOMIC DNA]</scope>
    <source>
        <strain evidence="1 2">CBS 588.65</strain>
    </source>
</reference>
<gene>
    <name evidence="1" type="ORF">BJX63DRAFT_399282</name>
</gene>
<dbReference type="EMBL" id="JBFXLT010000058">
    <property type="protein sequence ID" value="KAL2811445.1"/>
    <property type="molecule type" value="Genomic_DNA"/>
</dbReference>
<evidence type="ECO:0008006" key="3">
    <source>
        <dbReference type="Google" id="ProtNLM"/>
    </source>
</evidence>
<protein>
    <recommendedName>
        <fullName evidence="3">Heterokaryon incompatibility domain-containing protein</fullName>
    </recommendedName>
</protein>
<comment type="caution">
    <text evidence="1">The sequence shown here is derived from an EMBL/GenBank/DDBJ whole genome shotgun (WGS) entry which is preliminary data.</text>
</comment>